<evidence type="ECO:0000259" key="6">
    <source>
        <dbReference type="PROSITE" id="PS50076"/>
    </source>
</evidence>
<dbReference type="PROSITE" id="PS50157">
    <property type="entry name" value="ZINC_FINGER_C2H2_2"/>
    <property type="match status" value="1"/>
</dbReference>
<gene>
    <name evidence="8" type="ORF">GMORB2_1989</name>
</gene>
<dbReference type="InterPro" id="IPR001623">
    <property type="entry name" value="DnaJ_domain"/>
</dbReference>
<dbReference type="FunFam" id="1.10.287.110:FF:000046">
    <property type="entry name" value="dnaJ homolog subfamily C member 21"/>
    <property type="match status" value="1"/>
</dbReference>
<dbReference type="SUPFAM" id="SSF46565">
    <property type="entry name" value="Chaperone J-domain"/>
    <property type="match status" value="1"/>
</dbReference>
<dbReference type="Pfam" id="PF00226">
    <property type="entry name" value="DnaJ"/>
    <property type="match status" value="1"/>
</dbReference>
<dbReference type="Gene3D" id="1.10.287.110">
    <property type="entry name" value="DnaJ domain"/>
    <property type="match status" value="1"/>
</dbReference>
<dbReference type="InterPro" id="IPR022755">
    <property type="entry name" value="Znf_C2H2_jaz"/>
</dbReference>
<feature type="compositionally biased region" description="Basic and acidic residues" evidence="5">
    <location>
        <begin position="413"/>
        <end position="429"/>
    </location>
</feature>
<dbReference type="Pfam" id="PF12171">
    <property type="entry name" value="zf-C2H2_jaz"/>
    <property type="match status" value="1"/>
</dbReference>
<dbReference type="PANTHER" id="PTHR44029:SF1">
    <property type="entry name" value="DNAJ HOMOLOG SUBFAMILY C MEMBER 21"/>
    <property type="match status" value="1"/>
</dbReference>
<dbReference type="GO" id="GO:0008270">
    <property type="term" value="F:zinc ion binding"/>
    <property type="evidence" value="ECO:0007669"/>
    <property type="project" value="UniProtKB-KW"/>
</dbReference>
<dbReference type="InterPro" id="IPR036236">
    <property type="entry name" value="Znf_C2H2_sf"/>
</dbReference>
<evidence type="ECO:0000256" key="5">
    <source>
        <dbReference type="SAM" id="MobiDB-lite"/>
    </source>
</evidence>
<comment type="caution">
    <text evidence="8">The sequence shown here is derived from an EMBL/GenBank/DDBJ whole genome shotgun (WGS) entry which is preliminary data.</text>
</comment>
<dbReference type="InterPro" id="IPR013087">
    <property type="entry name" value="Znf_C2H2_type"/>
</dbReference>
<dbReference type="EMBL" id="JAANYQ010000012">
    <property type="protein sequence ID" value="KAF4121581.1"/>
    <property type="molecule type" value="Genomic_DNA"/>
</dbReference>
<keyword evidence="3" id="KW-0862">Zinc</keyword>
<dbReference type="SUPFAM" id="SSF57667">
    <property type="entry name" value="beta-beta-alpha zinc fingers"/>
    <property type="match status" value="1"/>
</dbReference>
<dbReference type="PROSITE" id="PS50076">
    <property type="entry name" value="DNAJ_2"/>
    <property type="match status" value="1"/>
</dbReference>
<dbReference type="InterPro" id="IPR018253">
    <property type="entry name" value="DnaJ_domain_CS"/>
</dbReference>
<dbReference type="InterPro" id="IPR051964">
    <property type="entry name" value="Chaperone_stress_response"/>
</dbReference>
<dbReference type="GO" id="GO:0005737">
    <property type="term" value="C:cytoplasm"/>
    <property type="evidence" value="ECO:0007669"/>
    <property type="project" value="TreeGrafter"/>
</dbReference>
<dbReference type="Gene3D" id="3.30.160.60">
    <property type="entry name" value="Classic Zinc Finger"/>
    <property type="match status" value="1"/>
</dbReference>
<reference evidence="8" key="1">
    <citation type="submission" date="2020-03" db="EMBL/GenBank/DDBJ databases">
        <title>Site-based positive gene gene selection in Geosmithia morbida across the United States reveals a broad range of putative effectors and factors for local host and environmental adapation.</title>
        <authorList>
            <person name="Onufrak A."/>
            <person name="Murdoch R.W."/>
            <person name="Gazis R."/>
            <person name="Huff M."/>
            <person name="Staton M."/>
            <person name="Klingeman W."/>
            <person name="Hadziabdic D."/>
        </authorList>
    </citation>
    <scope>NUCLEOTIDE SEQUENCE</scope>
    <source>
        <strain evidence="8">1262</strain>
    </source>
</reference>
<feature type="domain" description="C2H2-type" evidence="7">
    <location>
        <begin position="322"/>
        <end position="346"/>
    </location>
</feature>
<keyword evidence="2 4" id="KW-0863">Zinc-finger</keyword>
<dbReference type="RefSeq" id="XP_035320233.1">
    <property type="nucleotide sequence ID" value="XM_035463969.1"/>
</dbReference>
<protein>
    <submittedName>
        <fullName evidence="8">DnaJ-like protein subfamily A member 5</fullName>
    </submittedName>
</protein>
<dbReference type="GO" id="GO:0003676">
    <property type="term" value="F:nucleic acid binding"/>
    <property type="evidence" value="ECO:0007669"/>
    <property type="project" value="InterPro"/>
</dbReference>
<evidence type="ECO:0000259" key="7">
    <source>
        <dbReference type="PROSITE" id="PS50157"/>
    </source>
</evidence>
<dbReference type="PANTHER" id="PTHR44029">
    <property type="entry name" value="DNAJ HOMOLOG SUBFAMILY C MEMBER 21"/>
    <property type="match status" value="1"/>
</dbReference>
<dbReference type="InterPro" id="IPR054076">
    <property type="entry name" value="ZUO1-like_ZHD"/>
</dbReference>
<evidence type="ECO:0000313" key="9">
    <source>
        <dbReference type="Proteomes" id="UP000749293"/>
    </source>
</evidence>
<dbReference type="Proteomes" id="UP000749293">
    <property type="component" value="Unassembled WGS sequence"/>
</dbReference>
<dbReference type="AlphaFoldDB" id="A0A9P4YR53"/>
<dbReference type="PRINTS" id="PR00625">
    <property type="entry name" value="JDOMAIN"/>
</dbReference>
<evidence type="ECO:0000256" key="1">
    <source>
        <dbReference type="ARBA" id="ARBA00022723"/>
    </source>
</evidence>
<dbReference type="PROSITE" id="PS00028">
    <property type="entry name" value="ZINC_FINGER_C2H2_1"/>
    <property type="match status" value="1"/>
</dbReference>
<feature type="domain" description="J" evidence="6">
    <location>
        <begin position="23"/>
        <end position="89"/>
    </location>
</feature>
<dbReference type="CDD" id="cd06257">
    <property type="entry name" value="DnaJ"/>
    <property type="match status" value="1"/>
</dbReference>
<dbReference type="Pfam" id="PF21884">
    <property type="entry name" value="ZUO1-like_ZHD"/>
    <property type="match status" value="1"/>
</dbReference>
<evidence type="ECO:0000313" key="8">
    <source>
        <dbReference type="EMBL" id="KAF4121581.1"/>
    </source>
</evidence>
<keyword evidence="9" id="KW-1185">Reference proteome</keyword>
<dbReference type="SMART" id="SM00271">
    <property type="entry name" value="DnaJ"/>
    <property type="match status" value="1"/>
</dbReference>
<feature type="compositionally biased region" description="Basic residues" evidence="5">
    <location>
        <begin position="480"/>
        <end position="493"/>
    </location>
</feature>
<dbReference type="InterPro" id="IPR036869">
    <property type="entry name" value="J_dom_sf"/>
</dbReference>
<organism evidence="8 9">
    <name type="scientific">Geosmithia morbida</name>
    <dbReference type="NCBI Taxonomy" id="1094350"/>
    <lineage>
        <taxon>Eukaryota</taxon>
        <taxon>Fungi</taxon>
        <taxon>Dikarya</taxon>
        <taxon>Ascomycota</taxon>
        <taxon>Pezizomycotina</taxon>
        <taxon>Sordariomycetes</taxon>
        <taxon>Hypocreomycetidae</taxon>
        <taxon>Hypocreales</taxon>
        <taxon>Bionectriaceae</taxon>
        <taxon>Geosmithia</taxon>
    </lineage>
</organism>
<sequence>MGAQQSSSTGQEEASNPSLSRTCYYELLAVDRQASDEEIKKAYRRKALELHPDRNIDNVAIATQRFAEVQTAYEVLSDPQERAWYDSHRESILQGGDGLDQDDQPATFRNVRLTSTEEIHNLMRRFNPTIPFTDDPSGFYGIARETFEHLVLEEEAAADMNDRDLPNYPTFGSSNDDYDSVVKPFYNVWAGFSTRKTFSWKDKYRLSDAPDRRVRRLMEKDNKKTREDAIRDFNDAVRFLVTFVRKRDPRYLPNTQTHEERQKTMRFAAASQAAKARAANREKLATYEVPTWAQSQGSDAGEVYFQSDEEHADKEEEEMEILECVVCDKSFKSEKQLQVHEKSKKHKKAVQQLQWKMRKEGAELNLDTGRSEHQGPKVSTDEKEEKGEDEGVSPDLTPEDSKDGHTGESPSNIEDKETLPDPGEDADHSSEDDEYAPRSIVQSRLVLKELSSDGGDDNAHDDLAAATENVTIDDTTAPKRIGKAKAKREKKASKAAQKGADTMQEGHAAPVAKSKRK</sequence>
<keyword evidence="1" id="KW-0479">Metal-binding</keyword>
<dbReference type="GeneID" id="55968219"/>
<evidence type="ECO:0000256" key="4">
    <source>
        <dbReference type="PROSITE-ProRule" id="PRU00042"/>
    </source>
</evidence>
<evidence type="ECO:0000256" key="3">
    <source>
        <dbReference type="ARBA" id="ARBA00022833"/>
    </source>
</evidence>
<feature type="compositionally biased region" description="Basic and acidic residues" evidence="5">
    <location>
        <begin position="446"/>
        <end position="463"/>
    </location>
</feature>
<feature type="compositionally biased region" description="Basic and acidic residues" evidence="5">
    <location>
        <begin position="369"/>
        <end position="386"/>
    </location>
</feature>
<dbReference type="InterPro" id="IPR003604">
    <property type="entry name" value="Matrin/U1-like-C_Znf_C2H2"/>
</dbReference>
<proteinExistence type="predicted"/>
<name>A0A9P4YR53_9HYPO</name>
<dbReference type="SMART" id="SM00451">
    <property type="entry name" value="ZnF_U1"/>
    <property type="match status" value="1"/>
</dbReference>
<evidence type="ECO:0000256" key="2">
    <source>
        <dbReference type="ARBA" id="ARBA00022771"/>
    </source>
</evidence>
<dbReference type="OrthoDB" id="5894at2759"/>
<feature type="region of interest" description="Disordered" evidence="5">
    <location>
        <begin position="363"/>
        <end position="517"/>
    </location>
</feature>
<accession>A0A9P4YR53</accession>
<dbReference type="PROSITE" id="PS00636">
    <property type="entry name" value="DNAJ_1"/>
    <property type="match status" value="1"/>
</dbReference>